<evidence type="ECO:0000313" key="1">
    <source>
        <dbReference type="EMBL" id="RHK38766.1"/>
    </source>
</evidence>
<protein>
    <submittedName>
        <fullName evidence="1">Uncharacterized protein</fullName>
    </submittedName>
</protein>
<organism evidence="1 2">
    <name type="scientific">Anaerobutyricum hallii</name>
    <dbReference type="NCBI Taxonomy" id="39488"/>
    <lineage>
        <taxon>Bacteria</taxon>
        <taxon>Bacillati</taxon>
        <taxon>Bacillota</taxon>
        <taxon>Clostridia</taxon>
        <taxon>Lachnospirales</taxon>
        <taxon>Lachnospiraceae</taxon>
        <taxon>Anaerobutyricum</taxon>
    </lineage>
</organism>
<evidence type="ECO:0000313" key="2">
    <source>
        <dbReference type="Proteomes" id="UP000283497"/>
    </source>
</evidence>
<reference evidence="1 2" key="1">
    <citation type="submission" date="2018-08" db="EMBL/GenBank/DDBJ databases">
        <title>A genome reference for cultivated species of the human gut microbiota.</title>
        <authorList>
            <person name="Zou Y."/>
            <person name="Xue W."/>
            <person name="Luo G."/>
        </authorList>
    </citation>
    <scope>NUCLEOTIDE SEQUENCE [LARGE SCALE GENOMIC DNA]</scope>
    <source>
        <strain evidence="1 2">AF45-14BH</strain>
    </source>
</reference>
<comment type="caution">
    <text evidence="1">The sequence shown here is derived from an EMBL/GenBank/DDBJ whole genome shotgun (WGS) entry which is preliminary data.</text>
</comment>
<dbReference type="AlphaFoldDB" id="A0A415G6T8"/>
<sequence length="76" mass="9215">MSHEYRILSNMLIREEISPQEFIERIDTIKQDTHMSLADKFMKGEIGEIEFVERYNRLIAKESEEYYEPILTHEHI</sequence>
<proteinExistence type="predicted"/>
<dbReference type="Proteomes" id="UP000283497">
    <property type="component" value="Unassembled WGS sequence"/>
</dbReference>
<dbReference type="RefSeq" id="WP_118314601.1">
    <property type="nucleotide sequence ID" value="NZ_CALLAX010000079.1"/>
</dbReference>
<name>A0A415G6T8_9FIRM</name>
<accession>A0A415G6T8</accession>
<gene>
    <name evidence="1" type="ORF">DW068_08785</name>
</gene>
<dbReference type="EMBL" id="QRNJ01000031">
    <property type="protein sequence ID" value="RHK38766.1"/>
    <property type="molecule type" value="Genomic_DNA"/>
</dbReference>